<feature type="short sequence motif" description="Q motif" evidence="9">
    <location>
        <begin position="52"/>
        <end position="80"/>
    </location>
</feature>
<dbReference type="GO" id="GO:0005829">
    <property type="term" value="C:cytosol"/>
    <property type="evidence" value="ECO:0007669"/>
    <property type="project" value="TreeGrafter"/>
</dbReference>
<organism evidence="14">
    <name type="scientific">Aceria tosichella</name>
    <name type="common">wheat curl mite</name>
    <dbReference type="NCBI Taxonomy" id="561515"/>
    <lineage>
        <taxon>Eukaryota</taxon>
        <taxon>Metazoa</taxon>
        <taxon>Ecdysozoa</taxon>
        <taxon>Arthropoda</taxon>
        <taxon>Chelicerata</taxon>
        <taxon>Arachnida</taxon>
        <taxon>Acari</taxon>
        <taxon>Acariformes</taxon>
        <taxon>Trombidiformes</taxon>
        <taxon>Prostigmata</taxon>
        <taxon>Eupodina</taxon>
        <taxon>Eriophyoidea</taxon>
        <taxon>Eriophyidae</taxon>
        <taxon>Eriophyinae</taxon>
        <taxon>Aceriini</taxon>
        <taxon>Aceria</taxon>
    </lineage>
</organism>
<feature type="domain" description="DEAD-box RNA helicase Q" evidence="13">
    <location>
        <begin position="52"/>
        <end position="80"/>
    </location>
</feature>
<dbReference type="SMART" id="SM00490">
    <property type="entry name" value="HELICc"/>
    <property type="match status" value="1"/>
</dbReference>
<dbReference type="GO" id="GO:0016787">
    <property type="term" value="F:hydrolase activity"/>
    <property type="evidence" value="ECO:0007669"/>
    <property type="project" value="UniProtKB-KW"/>
</dbReference>
<feature type="region of interest" description="Disordered" evidence="10">
    <location>
        <begin position="1"/>
        <end position="55"/>
    </location>
</feature>
<keyword evidence="3" id="KW-0547">Nucleotide-binding</keyword>
<evidence type="ECO:0000259" key="11">
    <source>
        <dbReference type="PROSITE" id="PS51192"/>
    </source>
</evidence>
<dbReference type="PROSITE" id="PS51194">
    <property type="entry name" value="HELICASE_CTER"/>
    <property type="match status" value="1"/>
</dbReference>
<feature type="compositionally biased region" description="Basic residues" evidence="10">
    <location>
        <begin position="575"/>
        <end position="590"/>
    </location>
</feature>
<evidence type="ECO:0000259" key="13">
    <source>
        <dbReference type="PROSITE" id="PS51195"/>
    </source>
</evidence>
<name>A0A6G1SP84_9ACAR</name>
<evidence type="ECO:0000256" key="1">
    <source>
        <dbReference type="ARBA" id="ARBA00010379"/>
    </source>
</evidence>
<accession>A0A6G1SP84</accession>
<protein>
    <recommendedName>
        <fullName evidence="2">RNA helicase</fullName>
        <ecNumber evidence="2">3.6.4.13</ecNumber>
    </recommendedName>
</protein>
<evidence type="ECO:0000256" key="9">
    <source>
        <dbReference type="PROSITE-ProRule" id="PRU00552"/>
    </source>
</evidence>
<dbReference type="InterPro" id="IPR001650">
    <property type="entry name" value="Helicase_C-like"/>
</dbReference>
<evidence type="ECO:0000256" key="10">
    <source>
        <dbReference type="SAM" id="MobiDB-lite"/>
    </source>
</evidence>
<dbReference type="InterPro" id="IPR012541">
    <property type="entry name" value="DBP10_C"/>
</dbReference>
<dbReference type="PROSITE" id="PS51195">
    <property type="entry name" value="Q_MOTIF"/>
    <property type="match status" value="1"/>
</dbReference>
<evidence type="ECO:0000313" key="14">
    <source>
        <dbReference type="EMBL" id="MDE52189.1"/>
    </source>
</evidence>
<comment type="similarity">
    <text evidence="1">Belongs to the DEAD box helicase family. DDX54/DBP10 subfamily.</text>
</comment>
<keyword evidence="5 14" id="KW-0347">Helicase</keyword>
<evidence type="ECO:0000256" key="4">
    <source>
        <dbReference type="ARBA" id="ARBA00022801"/>
    </source>
</evidence>
<keyword evidence="7" id="KW-0694">RNA-binding</keyword>
<comment type="catalytic activity">
    <reaction evidence="8">
        <text>ATP + H2O = ADP + phosphate + H(+)</text>
        <dbReference type="Rhea" id="RHEA:13065"/>
        <dbReference type="ChEBI" id="CHEBI:15377"/>
        <dbReference type="ChEBI" id="CHEBI:15378"/>
        <dbReference type="ChEBI" id="CHEBI:30616"/>
        <dbReference type="ChEBI" id="CHEBI:43474"/>
        <dbReference type="ChEBI" id="CHEBI:456216"/>
        <dbReference type="EC" id="3.6.4.13"/>
    </reaction>
</comment>
<dbReference type="InterPro" id="IPR014014">
    <property type="entry name" value="RNA_helicase_DEAD_Q_motif"/>
</dbReference>
<feature type="region of interest" description="Disordered" evidence="10">
    <location>
        <begin position="573"/>
        <end position="620"/>
    </location>
</feature>
<feature type="region of interest" description="Disordered" evidence="10">
    <location>
        <begin position="684"/>
        <end position="707"/>
    </location>
</feature>
<evidence type="ECO:0000256" key="6">
    <source>
        <dbReference type="ARBA" id="ARBA00022840"/>
    </source>
</evidence>
<sequence>MRGQLEPSTLEELPVVSFEMDQEAEDTEQKDGKKTKKNKNKEKSTKPKKPGGTFASMGLSRPVLKAIDRKGYKLATPIQRKCIPPIMLGKDLVAMARTGSGKSAAFLLPIIDRLKIRQPKAEIRALIISPTRELALQTLKFVRDFTKFTNLSSKMIIGGESINRDFETITSSPDILVATPGRLAHVLVEMKKKLDGLEVVVFDEADRLFEPGFKEMEQVNEICSRLNDSKQTLLFSATMPQRLAEFAKAGLKEPEFIRLDVEANLSENLKSIHLHCNHQDKFAVLLHLLKHFSNKDQMLVVFMPTRHHIEYAKSLLENTRLKCCYVYSSMDPEARRINIDKFTKKHCRVMLVTDIAARGIDIPLLDIVINFNFPFKPKLYIHRVGRVARAGRFGCAISLLSHDETPYLHALQMFLDQPLLTALEVSSQNGDQLTSLESLPDKVLGSVPQDIIDDENDILNRWHEHNEELKAMLKVCDNAMKPYLKTREPPAPLSVQAAKDVHRRVIGVHPLFSVISEVPVESTTSSKTSAQQQSIDSNDSANMLDRIRSYKPKDTIFEVGHIKGNMRTEAFGVMQKKRQVHDKIAQKRGKASNGSDSEGENDEDHDHEQNQSKSMPVSCKPIEPFEDKKFYLKYRPDDYAKEKGLELDKGVSFNNDLKRATFDLVADDENQMKRQRHQMIWDRKKKKYVSSSGLDEKKPKKIKTESGALISASYSSGLYEKWRNQSKVDQRVSDDEDDNDDNNETQKNRKGFNGGRRNKSKQPGRLSIEKLRSKLKPTKRRWELKNPDEMLKERGIKEKREAILRIKTMKKAQRRKV</sequence>
<feature type="compositionally biased region" description="Acidic residues" evidence="10">
    <location>
        <begin position="734"/>
        <end position="743"/>
    </location>
</feature>
<dbReference type="CDD" id="cd18787">
    <property type="entry name" value="SF2_C_DEAD"/>
    <property type="match status" value="1"/>
</dbReference>
<dbReference type="AlphaFoldDB" id="A0A6G1SP84"/>
<dbReference type="InterPro" id="IPR014001">
    <property type="entry name" value="Helicase_ATP-bd"/>
</dbReference>
<evidence type="ECO:0000256" key="8">
    <source>
        <dbReference type="ARBA" id="ARBA00047984"/>
    </source>
</evidence>
<evidence type="ECO:0000256" key="3">
    <source>
        <dbReference type="ARBA" id="ARBA00022741"/>
    </source>
</evidence>
<dbReference type="PROSITE" id="PS51192">
    <property type="entry name" value="HELICASE_ATP_BIND_1"/>
    <property type="match status" value="1"/>
</dbReference>
<keyword evidence="4" id="KW-0378">Hydrolase</keyword>
<evidence type="ECO:0000259" key="12">
    <source>
        <dbReference type="PROSITE" id="PS51194"/>
    </source>
</evidence>
<evidence type="ECO:0000256" key="5">
    <source>
        <dbReference type="ARBA" id="ARBA00022806"/>
    </source>
</evidence>
<dbReference type="GO" id="GO:0003724">
    <property type="term" value="F:RNA helicase activity"/>
    <property type="evidence" value="ECO:0007669"/>
    <property type="project" value="UniProtKB-EC"/>
</dbReference>
<reference evidence="14" key="1">
    <citation type="submission" date="2018-10" db="EMBL/GenBank/DDBJ databases">
        <title>Transcriptome assembly of Aceria tosichella (Wheat curl mite) Type 2.</title>
        <authorList>
            <person name="Scully E.D."/>
            <person name="Geib S.M."/>
            <person name="Palmer N.A."/>
            <person name="Gupta A.K."/>
            <person name="Sarath G."/>
            <person name="Tatineni S."/>
        </authorList>
    </citation>
    <scope>NUCLEOTIDE SEQUENCE</scope>
    <source>
        <strain evidence="14">LincolnNE</strain>
    </source>
</reference>
<dbReference type="SUPFAM" id="SSF52540">
    <property type="entry name" value="P-loop containing nucleoside triphosphate hydrolases"/>
    <property type="match status" value="1"/>
</dbReference>
<dbReference type="InterPro" id="IPR011545">
    <property type="entry name" value="DEAD/DEAH_box_helicase_dom"/>
</dbReference>
<dbReference type="Pfam" id="PF08147">
    <property type="entry name" value="DBP10CT"/>
    <property type="match status" value="1"/>
</dbReference>
<dbReference type="PANTHER" id="PTHR47959">
    <property type="entry name" value="ATP-DEPENDENT RNA HELICASE RHLE-RELATED"/>
    <property type="match status" value="1"/>
</dbReference>
<dbReference type="PROSITE" id="PS00039">
    <property type="entry name" value="DEAD_ATP_HELICASE"/>
    <property type="match status" value="1"/>
</dbReference>
<feature type="region of interest" description="Disordered" evidence="10">
    <location>
        <begin position="725"/>
        <end position="786"/>
    </location>
</feature>
<dbReference type="InterPro" id="IPR027417">
    <property type="entry name" value="P-loop_NTPase"/>
</dbReference>
<dbReference type="EMBL" id="GGYP01007418">
    <property type="protein sequence ID" value="MDE52189.1"/>
    <property type="molecule type" value="Transcribed_RNA"/>
</dbReference>
<dbReference type="InterPro" id="IPR000629">
    <property type="entry name" value="RNA-helicase_DEAD-box_CS"/>
</dbReference>
<dbReference type="InterPro" id="IPR050079">
    <property type="entry name" value="DEAD_box_RNA_helicase"/>
</dbReference>
<feature type="compositionally biased region" description="Low complexity" evidence="10">
    <location>
        <begin position="522"/>
        <end position="534"/>
    </location>
</feature>
<evidence type="ECO:0000256" key="2">
    <source>
        <dbReference type="ARBA" id="ARBA00012552"/>
    </source>
</evidence>
<dbReference type="EC" id="3.6.4.13" evidence="2"/>
<evidence type="ECO:0000256" key="7">
    <source>
        <dbReference type="ARBA" id="ARBA00022884"/>
    </source>
</evidence>
<feature type="domain" description="Helicase ATP-binding" evidence="11">
    <location>
        <begin position="83"/>
        <end position="257"/>
    </location>
</feature>
<gene>
    <name evidence="14" type="primary">Ddx54</name>
    <name evidence="14" type="ORF">g.11949</name>
</gene>
<feature type="domain" description="Helicase C-terminal" evidence="12">
    <location>
        <begin position="284"/>
        <end position="431"/>
    </location>
</feature>
<feature type="region of interest" description="Disordered" evidence="10">
    <location>
        <begin position="522"/>
        <end position="541"/>
    </location>
</feature>
<feature type="compositionally biased region" description="Basic and acidic residues" evidence="10">
    <location>
        <begin position="694"/>
        <end position="704"/>
    </location>
</feature>
<dbReference type="GO" id="GO:0005524">
    <property type="term" value="F:ATP binding"/>
    <property type="evidence" value="ECO:0007669"/>
    <property type="project" value="UniProtKB-KW"/>
</dbReference>
<keyword evidence="6" id="KW-0067">ATP-binding</keyword>
<dbReference type="SMART" id="SM00487">
    <property type="entry name" value="DEXDc"/>
    <property type="match status" value="1"/>
</dbReference>
<dbReference type="Pfam" id="PF00271">
    <property type="entry name" value="Helicase_C"/>
    <property type="match status" value="1"/>
</dbReference>
<dbReference type="GO" id="GO:0003723">
    <property type="term" value="F:RNA binding"/>
    <property type="evidence" value="ECO:0007669"/>
    <property type="project" value="UniProtKB-KW"/>
</dbReference>
<dbReference type="PANTHER" id="PTHR47959:SF8">
    <property type="entry name" value="RNA HELICASE"/>
    <property type="match status" value="1"/>
</dbReference>
<dbReference type="Gene3D" id="3.40.50.300">
    <property type="entry name" value="P-loop containing nucleotide triphosphate hydrolases"/>
    <property type="match status" value="2"/>
</dbReference>
<dbReference type="SMART" id="SM01123">
    <property type="entry name" value="DBP10CT"/>
    <property type="match status" value="1"/>
</dbReference>
<proteinExistence type="inferred from homology"/>
<dbReference type="Pfam" id="PF00270">
    <property type="entry name" value="DEAD"/>
    <property type="match status" value="1"/>
</dbReference>
<dbReference type="GO" id="GO:0005730">
    <property type="term" value="C:nucleolus"/>
    <property type="evidence" value="ECO:0007669"/>
    <property type="project" value="UniProtKB-SubCell"/>
</dbReference>